<name>A0A9D2KA14_9BACT</name>
<comment type="caution">
    <text evidence="12">The sequence shown here is derived from an EMBL/GenBank/DDBJ whole genome shotgun (WGS) entry which is preliminary data.</text>
</comment>
<feature type="transmembrane region" description="Helical" evidence="10">
    <location>
        <begin position="21"/>
        <end position="38"/>
    </location>
</feature>
<dbReference type="GO" id="GO:0030288">
    <property type="term" value="C:outer membrane-bounded periplasmic space"/>
    <property type="evidence" value="ECO:0007669"/>
    <property type="project" value="InterPro"/>
</dbReference>
<dbReference type="GO" id="GO:0098797">
    <property type="term" value="C:plasma membrane protein complex"/>
    <property type="evidence" value="ECO:0007669"/>
    <property type="project" value="TreeGrafter"/>
</dbReference>
<keyword evidence="7" id="KW-0653">Protein transport</keyword>
<dbReference type="AlphaFoldDB" id="A0A9D2KA14"/>
<organism evidence="12 13">
    <name type="scientific">Candidatus Coprenecus stercoravium</name>
    <dbReference type="NCBI Taxonomy" id="2840735"/>
    <lineage>
        <taxon>Bacteria</taxon>
        <taxon>Pseudomonadati</taxon>
        <taxon>Bacteroidota</taxon>
        <taxon>Bacteroidia</taxon>
        <taxon>Bacteroidales</taxon>
        <taxon>Rikenellaceae</taxon>
        <taxon>Rikenellaceae incertae sedis</taxon>
        <taxon>Candidatus Coprenecus</taxon>
    </lineage>
</organism>
<dbReference type="PANTHER" id="PTHR33446:SF2">
    <property type="entry name" value="PROTEIN TONB"/>
    <property type="match status" value="1"/>
</dbReference>
<evidence type="ECO:0000256" key="5">
    <source>
        <dbReference type="ARBA" id="ARBA00022519"/>
    </source>
</evidence>
<proteinExistence type="inferred from homology"/>
<keyword evidence="4" id="KW-1003">Cell membrane</keyword>
<keyword evidence="3" id="KW-0813">Transport</keyword>
<dbReference type="GO" id="GO:0055085">
    <property type="term" value="P:transmembrane transport"/>
    <property type="evidence" value="ECO:0007669"/>
    <property type="project" value="InterPro"/>
</dbReference>
<evidence type="ECO:0000259" key="11">
    <source>
        <dbReference type="PROSITE" id="PS52015"/>
    </source>
</evidence>
<evidence type="ECO:0000256" key="3">
    <source>
        <dbReference type="ARBA" id="ARBA00022448"/>
    </source>
</evidence>
<dbReference type="InterPro" id="IPR051045">
    <property type="entry name" value="TonB-dependent_transducer"/>
</dbReference>
<dbReference type="PROSITE" id="PS52015">
    <property type="entry name" value="TONB_CTD"/>
    <property type="match status" value="1"/>
</dbReference>
<dbReference type="InterPro" id="IPR037682">
    <property type="entry name" value="TonB_C"/>
</dbReference>
<evidence type="ECO:0000256" key="1">
    <source>
        <dbReference type="ARBA" id="ARBA00004383"/>
    </source>
</evidence>
<reference evidence="12" key="2">
    <citation type="submission" date="2021-04" db="EMBL/GenBank/DDBJ databases">
        <authorList>
            <person name="Gilroy R."/>
        </authorList>
    </citation>
    <scope>NUCLEOTIDE SEQUENCE</scope>
    <source>
        <strain evidence="12">Gambia16-554</strain>
    </source>
</reference>
<keyword evidence="9 10" id="KW-0472">Membrane</keyword>
<dbReference type="EMBL" id="DXAW01000061">
    <property type="protein sequence ID" value="HIZ85476.1"/>
    <property type="molecule type" value="Genomic_DNA"/>
</dbReference>
<protein>
    <submittedName>
        <fullName evidence="12">Energy transducer TonB</fullName>
    </submittedName>
</protein>
<dbReference type="NCBIfam" id="TIGR01352">
    <property type="entry name" value="tonB_Cterm"/>
    <property type="match status" value="1"/>
</dbReference>
<evidence type="ECO:0000313" key="12">
    <source>
        <dbReference type="EMBL" id="HIZ85476.1"/>
    </source>
</evidence>
<dbReference type="GO" id="GO:0031992">
    <property type="term" value="F:energy transducer activity"/>
    <property type="evidence" value="ECO:0007669"/>
    <property type="project" value="InterPro"/>
</dbReference>
<sequence>MEIKKSEKANLENRKMFYRELGLIIALVVVLAAFEWQTSEKAESVIQQEEAAPIEVEQVPVTTEAPPPPPEAPKVPVLSDMIEVVDDDIVVDTDLFISLEDDADMGVEIMDYVAEVVDEEIIEEAVPYQVVEERPTFNGGDPNVEFQKWIYQHITYPEVARENGISGRVFLQFTIEADGSITNVRVLRGVDPSLDQAAIDVVKKSPKWTPGRQRDKAVRVTFNFPIVFTLRN</sequence>
<evidence type="ECO:0000256" key="7">
    <source>
        <dbReference type="ARBA" id="ARBA00022927"/>
    </source>
</evidence>
<keyword evidence="5" id="KW-0997">Cell inner membrane</keyword>
<dbReference type="InterPro" id="IPR006260">
    <property type="entry name" value="TonB/TolA_C"/>
</dbReference>
<feature type="domain" description="TonB C-terminal" evidence="11">
    <location>
        <begin position="141"/>
        <end position="232"/>
    </location>
</feature>
<evidence type="ECO:0000256" key="9">
    <source>
        <dbReference type="ARBA" id="ARBA00023136"/>
    </source>
</evidence>
<keyword evidence="8 10" id="KW-1133">Transmembrane helix</keyword>
<evidence type="ECO:0000256" key="2">
    <source>
        <dbReference type="ARBA" id="ARBA00006555"/>
    </source>
</evidence>
<gene>
    <name evidence="12" type="ORF">IAC04_03190</name>
</gene>
<dbReference type="Pfam" id="PF03544">
    <property type="entry name" value="TonB_C"/>
    <property type="match status" value="1"/>
</dbReference>
<dbReference type="PANTHER" id="PTHR33446">
    <property type="entry name" value="PROTEIN TONB-RELATED"/>
    <property type="match status" value="1"/>
</dbReference>
<dbReference type="Gene3D" id="3.30.1150.10">
    <property type="match status" value="1"/>
</dbReference>
<dbReference type="InterPro" id="IPR003538">
    <property type="entry name" value="TonB"/>
</dbReference>
<evidence type="ECO:0000256" key="6">
    <source>
        <dbReference type="ARBA" id="ARBA00022692"/>
    </source>
</evidence>
<comment type="subcellular location">
    <subcellularLocation>
        <location evidence="1">Cell inner membrane</location>
        <topology evidence="1">Single-pass membrane protein</topology>
        <orientation evidence="1">Periplasmic side</orientation>
    </subcellularLocation>
</comment>
<dbReference type="GO" id="GO:0015891">
    <property type="term" value="P:siderophore transport"/>
    <property type="evidence" value="ECO:0007669"/>
    <property type="project" value="InterPro"/>
</dbReference>
<accession>A0A9D2KA14</accession>
<keyword evidence="6 10" id="KW-0812">Transmembrane</keyword>
<evidence type="ECO:0000313" key="13">
    <source>
        <dbReference type="Proteomes" id="UP000824115"/>
    </source>
</evidence>
<evidence type="ECO:0000256" key="4">
    <source>
        <dbReference type="ARBA" id="ARBA00022475"/>
    </source>
</evidence>
<dbReference type="Proteomes" id="UP000824115">
    <property type="component" value="Unassembled WGS sequence"/>
</dbReference>
<dbReference type="PRINTS" id="PR01374">
    <property type="entry name" value="TONBPROTEIN"/>
</dbReference>
<evidence type="ECO:0000256" key="10">
    <source>
        <dbReference type="SAM" id="Phobius"/>
    </source>
</evidence>
<comment type="similarity">
    <text evidence="2">Belongs to the TonB family.</text>
</comment>
<dbReference type="GO" id="GO:0015031">
    <property type="term" value="P:protein transport"/>
    <property type="evidence" value="ECO:0007669"/>
    <property type="project" value="UniProtKB-KW"/>
</dbReference>
<dbReference type="SUPFAM" id="SSF74653">
    <property type="entry name" value="TolA/TonB C-terminal domain"/>
    <property type="match status" value="1"/>
</dbReference>
<reference evidence="12" key="1">
    <citation type="journal article" date="2021" name="PeerJ">
        <title>Extensive microbial diversity within the chicken gut microbiome revealed by metagenomics and culture.</title>
        <authorList>
            <person name="Gilroy R."/>
            <person name="Ravi A."/>
            <person name="Getino M."/>
            <person name="Pursley I."/>
            <person name="Horton D.L."/>
            <person name="Alikhan N.F."/>
            <person name="Baker D."/>
            <person name="Gharbi K."/>
            <person name="Hall N."/>
            <person name="Watson M."/>
            <person name="Adriaenssens E.M."/>
            <person name="Foster-Nyarko E."/>
            <person name="Jarju S."/>
            <person name="Secka A."/>
            <person name="Antonio M."/>
            <person name="Oren A."/>
            <person name="Chaudhuri R.R."/>
            <person name="La Ragione R."/>
            <person name="Hildebrand F."/>
            <person name="Pallen M.J."/>
        </authorList>
    </citation>
    <scope>NUCLEOTIDE SEQUENCE</scope>
    <source>
        <strain evidence="12">Gambia16-554</strain>
    </source>
</reference>
<evidence type="ECO:0000256" key="8">
    <source>
        <dbReference type="ARBA" id="ARBA00022989"/>
    </source>
</evidence>